<evidence type="ECO:0000256" key="13">
    <source>
        <dbReference type="SAM" id="MobiDB-lite"/>
    </source>
</evidence>
<dbReference type="GO" id="GO:0005783">
    <property type="term" value="C:endoplasmic reticulum"/>
    <property type="evidence" value="ECO:0007669"/>
    <property type="project" value="TreeGrafter"/>
</dbReference>
<dbReference type="OrthoDB" id="202234at2759"/>
<organism evidence="16 17">
    <name type="scientific">Chytriomyces confervae</name>
    <dbReference type="NCBI Taxonomy" id="246404"/>
    <lineage>
        <taxon>Eukaryota</taxon>
        <taxon>Fungi</taxon>
        <taxon>Fungi incertae sedis</taxon>
        <taxon>Chytridiomycota</taxon>
        <taxon>Chytridiomycota incertae sedis</taxon>
        <taxon>Chytridiomycetes</taxon>
        <taxon>Chytridiales</taxon>
        <taxon>Chytriomycetaceae</taxon>
        <taxon>Chytriomyces</taxon>
    </lineage>
</organism>
<dbReference type="STRING" id="246404.A0A507FHF4"/>
<comment type="subcellular location">
    <subcellularLocation>
        <location evidence="1">Membrane</location>
    </subcellularLocation>
</comment>
<evidence type="ECO:0000256" key="8">
    <source>
        <dbReference type="ARBA" id="ARBA00023098"/>
    </source>
</evidence>
<evidence type="ECO:0000256" key="1">
    <source>
        <dbReference type="ARBA" id="ARBA00004370"/>
    </source>
</evidence>
<evidence type="ECO:0000256" key="4">
    <source>
        <dbReference type="ARBA" id="ARBA00022516"/>
    </source>
</evidence>
<evidence type="ECO:0000313" key="17">
    <source>
        <dbReference type="Proteomes" id="UP000320333"/>
    </source>
</evidence>
<dbReference type="AlphaFoldDB" id="A0A507FHF4"/>
<comment type="caution">
    <text evidence="16">The sequence shown here is derived from an EMBL/GenBank/DDBJ whole genome shotgun (WGS) entry which is preliminary data.</text>
</comment>
<evidence type="ECO:0000256" key="10">
    <source>
        <dbReference type="ARBA" id="ARBA00023209"/>
    </source>
</evidence>
<feature type="region of interest" description="Disordered" evidence="13">
    <location>
        <begin position="1"/>
        <end position="43"/>
    </location>
</feature>
<keyword evidence="4" id="KW-0444">Lipid biosynthesis</keyword>
<dbReference type="InterPro" id="IPR002123">
    <property type="entry name" value="Plipid/glycerol_acylTrfase"/>
</dbReference>
<evidence type="ECO:0000259" key="15">
    <source>
        <dbReference type="SMART" id="SM00563"/>
    </source>
</evidence>
<dbReference type="Pfam" id="PF08550">
    <property type="entry name" value="GATA_AreA"/>
    <property type="match status" value="1"/>
</dbReference>
<dbReference type="GO" id="GO:0016020">
    <property type="term" value="C:membrane"/>
    <property type="evidence" value="ECO:0007669"/>
    <property type="project" value="UniProtKB-SubCell"/>
</dbReference>
<protein>
    <recommendedName>
        <fullName evidence="15">Phospholipid/glycerol acyltransferase domain-containing protein</fullName>
    </recommendedName>
</protein>
<evidence type="ECO:0000256" key="3">
    <source>
        <dbReference type="ARBA" id="ARBA00008655"/>
    </source>
</evidence>
<proteinExistence type="inferred from homology"/>
<keyword evidence="7 14" id="KW-1133">Transmembrane helix</keyword>
<dbReference type="SMART" id="SM00563">
    <property type="entry name" value="PlsC"/>
    <property type="match status" value="1"/>
</dbReference>
<keyword evidence="12" id="KW-0012">Acyltransferase</keyword>
<feature type="transmembrane region" description="Helical" evidence="14">
    <location>
        <begin position="139"/>
        <end position="157"/>
    </location>
</feature>
<dbReference type="GO" id="GO:0008654">
    <property type="term" value="P:phospholipid biosynthetic process"/>
    <property type="evidence" value="ECO:0007669"/>
    <property type="project" value="UniProtKB-KW"/>
</dbReference>
<dbReference type="Pfam" id="PF01553">
    <property type="entry name" value="Acyltransferase"/>
    <property type="match status" value="1"/>
</dbReference>
<dbReference type="SUPFAM" id="SSF69593">
    <property type="entry name" value="Glycerol-3-phosphate (1)-acyltransferase"/>
    <property type="match status" value="1"/>
</dbReference>
<keyword evidence="17" id="KW-1185">Reference proteome</keyword>
<dbReference type="CDD" id="cd07991">
    <property type="entry name" value="LPLAT_LPCAT1-like"/>
    <property type="match status" value="1"/>
</dbReference>
<dbReference type="GO" id="GO:0019432">
    <property type="term" value="P:triglyceride biosynthetic process"/>
    <property type="evidence" value="ECO:0007669"/>
    <property type="project" value="TreeGrafter"/>
</dbReference>
<dbReference type="GO" id="GO:0004366">
    <property type="term" value="F:glycerol-3-phosphate O-acyltransferase activity"/>
    <property type="evidence" value="ECO:0007669"/>
    <property type="project" value="TreeGrafter"/>
</dbReference>
<evidence type="ECO:0000256" key="12">
    <source>
        <dbReference type="ARBA" id="ARBA00023315"/>
    </source>
</evidence>
<comment type="pathway">
    <text evidence="2">Lipid metabolism.</text>
</comment>
<evidence type="ECO:0000256" key="14">
    <source>
        <dbReference type="SAM" id="Phobius"/>
    </source>
</evidence>
<gene>
    <name evidence="16" type="ORF">CcCBS67573_g03590</name>
</gene>
<evidence type="ECO:0000256" key="6">
    <source>
        <dbReference type="ARBA" id="ARBA00022692"/>
    </source>
</evidence>
<sequence>MPDTDPKRGRSEDVMPGFERRMEGGSVADGYSQAKSSGGDVGAMQLTGAARGPWGRATEEAVRCFDSPVNLAFTSLTHAISLSNVLQDGLTFMSMGAQALSQDEFSKCFVQGPRSSISLHLWPVLSFAIRYFVLFPFRLTLLLAASLLFFSALPLVVNSGREDWQRWIFKVYCNAFLLSWGSRIKHNSRKPVLDVPHLFVSNHTSVIDYIVLSAHDFPHATIAQTHSGLLGMFEHSVLTLNGSLMFNRNEKNDRKLIAAKMRKHVHNTKNVPLLIFPEGTCVNNEYTVLFHKGAFELDATIVPVAIKYDKQWADAYWHSKTQSFTYHILYLMTRWALVADVSYLPPQALQTGETSTDFANKVKANISKQAGLRNLSWDGYFKNFQPTLEKQERLKENPQSRYGALLSNRLRMGLKAYHRRDDGGMRRLRRSNSFCMGDMPIWHAYDRKSVEQPDWLASNETTEAKNEILMQLLDEERSNDMIQKISDKKNDVVNVWKSYTKEKGGDQQRRIENSSWRLWFKQKIERDMQKAKAIAAAIAEAEAWNDKMSPQMDSALSPRLGPVLENAFNMVSHLIGLGLSEDEEDDLESERTRSMEQDELSDVEEDFVKRVRSRRTSLSPPRYGHPLVSAN</sequence>
<evidence type="ECO:0000256" key="5">
    <source>
        <dbReference type="ARBA" id="ARBA00022679"/>
    </source>
</evidence>
<dbReference type="PANTHER" id="PTHR23063:SF2">
    <property type="entry name" value="GLYCEROL-3-PHOSPHATE ACYLTRANSFERASE 4, ISOFORM D-RELATED"/>
    <property type="match status" value="1"/>
</dbReference>
<keyword evidence="10" id="KW-0594">Phospholipid biosynthesis</keyword>
<accession>A0A507FHF4</accession>
<keyword evidence="6 14" id="KW-0812">Transmembrane</keyword>
<evidence type="ECO:0000256" key="2">
    <source>
        <dbReference type="ARBA" id="ARBA00005189"/>
    </source>
</evidence>
<keyword evidence="8" id="KW-0443">Lipid metabolism</keyword>
<comment type="similarity">
    <text evidence="3">Belongs to the 1-acyl-sn-glycerol-3-phosphate acyltransferase family.</text>
</comment>
<keyword evidence="11" id="KW-1208">Phospholipid metabolism</keyword>
<feature type="compositionally biased region" description="Basic and acidic residues" evidence="13">
    <location>
        <begin position="1"/>
        <end position="23"/>
    </location>
</feature>
<evidence type="ECO:0000256" key="9">
    <source>
        <dbReference type="ARBA" id="ARBA00023136"/>
    </source>
</evidence>
<keyword evidence="9 14" id="KW-0472">Membrane</keyword>
<reference evidence="16 17" key="1">
    <citation type="journal article" date="2019" name="Sci. Rep.">
        <title>Comparative genomics of chytrid fungi reveal insights into the obligate biotrophic and pathogenic lifestyle of Synchytrium endobioticum.</title>
        <authorList>
            <person name="van de Vossenberg B.T.L.H."/>
            <person name="Warris S."/>
            <person name="Nguyen H.D.T."/>
            <person name="van Gent-Pelzer M.P.E."/>
            <person name="Joly D.L."/>
            <person name="van de Geest H.C."/>
            <person name="Bonants P.J.M."/>
            <person name="Smith D.S."/>
            <person name="Levesque C.A."/>
            <person name="van der Lee T.A.J."/>
        </authorList>
    </citation>
    <scope>NUCLEOTIDE SEQUENCE [LARGE SCALE GENOMIC DNA]</scope>
    <source>
        <strain evidence="16 17">CBS 675.73</strain>
    </source>
</reference>
<evidence type="ECO:0000256" key="7">
    <source>
        <dbReference type="ARBA" id="ARBA00022989"/>
    </source>
</evidence>
<feature type="region of interest" description="Disordered" evidence="13">
    <location>
        <begin position="581"/>
        <end position="631"/>
    </location>
</feature>
<evidence type="ECO:0000256" key="11">
    <source>
        <dbReference type="ARBA" id="ARBA00023264"/>
    </source>
</evidence>
<dbReference type="PANTHER" id="PTHR23063">
    <property type="entry name" value="PHOSPHOLIPID ACYLTRANSFERASE"/>
    <property type="match status" value="1"/>
</dbReference>
<dbReference type="InterPro" id="IPR045252">
    <property type="entry name" value="LPCAT1-like"/>
</dbReference>
<dbReference type="EMBL" id="QEAP01000093">
    <property type="protein sequence ID" value="TPX75130.1"/>
    <property type="molecule type" value="Genomic_DNA"/>
</dbReference>
<evidence type="ECO:0000313" key="16">
    <source>
        <dbReference type="EMBL" id="TPX75130.1"/>
    </source>
</evidence>
<dbReference type="InterPro" id="IPR013860">
    <property type="entry name" value="AreA_GATA"/>
</dbReference>
<keyword evidence="5" id="KW-0808">Transferase</keyword>
<name>A0A507FHF4_9FUNG</name>
<dbReference type="Proteomes" id="UP000320333">
    <property type="component" value="Unassembled WGS sequence"/>
</dbReference>
<feature type="domain" description="Phospholipid/glycerol acyltransferase" evidence="15">
    <location>
        <begin position="197"/>
        <end position="309"/>
    </location>
</feature>